<evidence type="ECO:0000256" key="1">
    <source>
        <dbReference type="SAM" id="SignalP"/>
    </source>
</evidence>
<dbReference type="EMBL" id="JACXWD010000042">
    <property type="protein sequence ID" value="MBD3868775.1"/>
    <property type="molecule type" value="Genomic_DNA"/>
</dbReference>
<dbReference type="AlphaFoldDB" id="A0A8J7C249"/>
<dbReference type="InterPro" id="IPR036249">
    <property type="entry name" value="Thioredoxin-like_sf"/>
</dbReference>
<protein>
    <submittedName>
        <fullName evidence="3">Thioredoxin domain-containing protein</fullName>
    </submittedName>
</protein>
<feature type="domain" description="Spermatogenesis-associated protein 20-like TRX" evidence="2">
    <location>
        <begin position="64"/>
        <end position="227"/>
    </location>
</feature>
<dbReference type="Gene3D" id="3.40.30.10">
    <property type="entry name" value="Glutaredoxin"/>
    <property type="match status" value="1"/>
</dbReference>
<feature type="signal peptide" evidence="1">
    <location>
        <begin position="1"/>
        <end position="21"/>
    </location>
</feature>
<dbReference type="Pfam" id="PF03190">
    <property type="entry name" value="Thioredox_DsbH"/>
    <property type="match status" value="1"/>
</dbReference>
<accession>A0A8J7C249</accession>
<name>A0A8J7C249_9BACT</name>
<dbReference type="GO" id="GO:0005975">
    <property type="term" value="P:carbohydrate metabolic process"/>
    <property type="evidence" value="ECO:0007669"/>
    <property type="project" value="InterPro"/>
</dbReference>
<dbReference type="Proteomes" id="UP000648239">
    <property type="component" value="Unassembled WGS sequence"/>
</dbReference>
<evidence type="ECO:0000313" key="4">
    <source>
        <dbReference type="Proteomes" id="UP000648239"/>
    </source>
</evidence>
<comment type="caution">
    <text evidence="3">The sequence shown here is derived from an EMBL/GenBank/DDBJ whole genome shotgun (WGS) entry which is preliminary data.</text>
</comment>
<proteinExistence type="predicted"/>
<sequence length="752" mass="82882">MLYRSTVSLLVALVCAVPCLAGLPGAEPFSPEMTAGLKAAVARFGPDYKPRSHFLNEDGSPRFTNRLALSTSPYLIQHAHNPVNWYPWGDEAFETARRLGRPVFLSVGYSTCHWCHVMEEESFEDMEIARFLNENYIAIKVDREERPDVDSVYMTAVQAMTGRGGWPMSVWLTADRKPFFGGTYFPARDGDRGRSRGFLSLLQELGGRYRQQDGALEGQAEQLTRRIGDLLAVTRPAVQIEAAAVIRTLVDSAGTGFDRRNGGRNGRPKFPSSFPIRTLLRHHRSTGDPDSLRMAVHTLERMAAGGIHDQVGGGFHRYTVDAAWQVPHFEKMLYDNAQLAMAYTEAYQLTGDENLAGVTRRILSYVQREMTSEGGGFYSATDADSLAADGEMEEGFFFTWTPREFKAAAGPDASPCMAYFGVTEQGNFEGRNILHVEGAAGAVQEEVLQRCREKLYSARAARTPPLLDDKILAAWNGLMISSFARAGFALDDRGLVRSGERAADFVLKNMTTQDGLLLRSYREGGGIQPAFLDDYAFMIQGLLDLYEVTGKVDRLSAAVRLQAFLDGGYQDLEHGGYFLTGSDHERLLAREKPTYDGAEPSGNSVAYLNLLRLHALTTDDGYRESAAKLLAAVSAGLKAGPGRMNWMLHGLDYNLGDPVEIVLVPGKKQDSLKPFVDYLRTTFLPSKVVVMAGDRKRRELLTGLIPSAAGKTARKGKGTAYVCRNGVCRLPATDLETFIRQLAPLDKKMPGT</sequence>
<organism evidence="3 4">
    <name type="scientific">Candidatus Polarisedimenticola svalbardensis</name>
    <dbReference type="NCBI Taxonomy" id="2886004"/>
    <lineage>
        <taxon>Bacteria</taxon>
        <taxon>Pseudomonadati</taxon>
        <taxon>Acidobacteriota</taxon>
        <taxon>Candidatus Polarisedimenticolia</taxon>
        <taxon>Candidatus Polarisedimenticolales</taxon>
        <taxon>Candidatus Polarisedimenticolaceae</taxon>
        <taxon>Candidatus Polarisedimenticola</taxon>
    </lineage>
</organism>
<dbReference type="PANTHER" id="PTHR42899:SF1">
    <property type="entry name" value="SPERMATOGENESIS-ASSOCIATED PROTEIN 20"/>
    <property type="match status" value="1"/>
</dbReference>
<dbReference type="InterPro" id="IPR012341">
    <property type="entry name" value="6hp_glycosidase-like_sf"/>
</dbReference>
<dbReference type="InterPro" id="IPR024705">
    <property type="entry name" value="Ssp411"/>
</dbReference>
<dbReference type="CDD" id="cd02955">
    <property type="entry name" value="SSP411"/>
    <property type="match status" value="1"/>
</dbReference>
<dbReference type="Gene3D" id="1.50.10.10">
    <property type="match status" value="1"/>
</dbReference>
<dbReference type="InterPro" id="IPR008928">
    <property type="entry name" value="6-hairpin_glycosidase_sf"/>
</dbReference>
<dbReference type="PIRSF" id="PIRSF006402">
    <property type="entry name" value="UCP006402_thioredoxin"/>
    <property type="match status" value="1"/>
</dbReference>
<evidence type="ECO:0000313" key="3">
    <source>
        <dbReference type="EMBL" id="MBD3868775.1"/>
    </source>
</evidence>
<feature type="chain" id="PRO_5035146590" evidence="1">
    <location>
        <begin position="22"/>
        <end position="752"/>
    </location>
</feature>
<dbReference type="SUPFAM" id="SSF48208">
    <property type="entry name" value="Six-hairpin glycosidases"/>
    <property type="match status" value="1"/>
</dbReference>
<evidence type="ECO:0000259" key="2">
    <source>
        <dbReference type="Pfam" id="PF03190"/>
    </source>
</evidence>
<dbReference type="Gene3D" id="1.50.10.20">
    <property type="match status" value="1"/>
</dbReference>
<dbReference type="InterPro" id="IPR004879">
    <property type="entry name" value="Ssp411-like_TRX"/>
</dbReference>
<gene>
    <name evidence="3" type="ORF">IFK94_11675</name>
</gene>
<dbReference type="PANTHER" id="PTHR42899">
    <property type="entry name" value="SPERMATOGENESIS-ASSOCIATED PROTEIN 20"/>
    <property type="match status" value="1"/>
</dbReference>
<keyword evidence="1" id="KW-0732">Signal</keyword>
<dbReference type="SUPFAM" id="SSF52833">
    <property type="entry name" value="Thioredoxin-like"/>
    <property type="match status" value="1"/>
</dbReference>
<reference evidence="3 4" key="1">
    <citation type="submission" date="2020-08" db="EMBL/GenBank/DDBJ databases">
        <title>Acidobacteriota in marine sediments use diverse sulfur dissimilation pathways.</title>
        <authorList>
            <person name="Wasmund K."/>
        </authorList>
    </citation>
    <scope>NUCLEOTIDE SEQUENCE [LARGE SCALE GENOMIC DNA]</scope>
    <source>
        <strain evidence="3">MAG AM4</strain>
    </source>
</reference>